<organism evidence="3 4">
    <name type="scientific">Aspergillus tamarii</name>
    <dbReference type="NCBI Taxonomy" id="41984"/>
    <lineage>
        <taxon>Eukaryota</taxon>
        <taxon>Fungi</taxon>
        <taxon>Dikarya</taxon>
        <taxon>Ascomycota</taxon>
        <taxon>Pezizomycotina</taxon>
        <taxon>Eurotiomycetes</taxon>
        <taxon>Eurotiomycetidae</taxon>
        <taxon>Eurotiales</taxon>
        <taxon>Aspergillaceae</taxon>
        <taxon>Aspergillus</taxon>
        <taxon>Aspergillus subgen. Circumdati</taxon>
    </lineage>
</organism>
<name>A0A5N6URJ6_ASPTM</name>
<keyword evidence="2" id="KW-0812">Transmembrane</keyword>
<dbReference type="OrthoDB" id="4499526at2759"/>
<evidence type="ECO:0000256" key="2">
    <source>
        <dbReference type="SAM" id="Phobius"/>
    </source>
</evidence>
<feature type="transmembrane region" description="Helical" evidence="2">
    <location>
        <begin position="64"/>
        <end position="88"/>
    </location>
</feature>
<evidence type="ECO:0000256" key="1">
    <source>
        <dbReference type="SAM" id="MobiDB-lite"/>
    </source>
</evidence>
<dbReference type="PANTHER" id="PTHR31571">
    <property type="entry name" value="ALTERED INHERITANCE OF MITOCHONDRIA PROTEIN 6"/>
    <property type="match status" value="1"/>
</dbReference>
<dbReference type="AlphaFoldDB" id="A0A5N6URJ6"/>
<evidence type="ECO:0008006" key="5">
    <source>
        <dbReference type="Google" id="ProtNLM"/>
    </source>
</evidence>
<evidence type="ECO:0000313" key="3">
    <source>
        <dbReference type="EMBL" id="KAE8161247.1"/>
    </source>
</evidence>
<keyword evidence="2" id="KW-0472">Membrane</keyword>
<dbReference type="PANTHER" id="PTHR31571:SF5">
    <property type="entry name" value="ALTERED INHERITANCE OF MITOCHONDRIA PROTEIN 6"/>
    <property type="match status" value="1"/>
</dbReference>
<dbReference type="EMBL" id="ML738645">
    <property type="protein sequence ID" value="KAE8161247.1"/>
    <property type="molecule type" value="Genomic_DNA"/>
</dbReference>
<dbReference type="Proteomes" id="UP000326950">
    <property type="component" value="Unassembled WGS sequence"/>
</dbReference>
<keyword evidence="4" id="KW-1185">Reference proteome</keyword>
<accession>A0A5N6URJ6</accession>
<keyword evidence="2" id="KW-1133">Transmembrane helix</keyword>
<dbReference type="InterPro" id="IPR051236">
    <property type="entry name" value="HAT_RTT109-like"/>
</dbReference>
<sequence>MAAIEKSDLLDGTPSLRDKEYDSYSWELLEDHPLRSHPNKCIPGLSSYLARYLAILKRRWTERIFPLVCLFLMFLIVIQFLAALPYGLTYIAFRSGIEEYQGLVQWPTEFSREPSTCILYNPQAQDAIQYAIDAGCSGVKVDLHAQEGRLLVDSLASDREVSETLENLYLSPLLKKLDARNSAVLYPASTDASSPIGLFDEDPVQPFTLFLDLHSSVHEAWPHLVSQLRSLKQKGYLSFRNGTRVIPRPVTIVLTGLEGLDLGNGVGSDHDNVNQSMMFDTSLEKLLKEDYGSTLKVSQPSHKVRGGNSAQTEVDTENSLNQHRESSYRLLTATANFTRSIGFPHRGGRFSTQQIERVRAQVRAAHRRGLRARYSGTSGYSPPVRRMIWRILVREGADMIEIDGRRCEIPWWRRFFVGGGMECRGRKGDTGNV</sequence>
<feature type="region of interest" description="Disordered" evidence="1">
    <location>
        <begin position="297"/>
        <end position="323"/>
    </location>
</feature>
<reference evidence="3 4" key="1">
    <citation type="submission" date="2019-04" db="EMBL/GenBank/DDBJ databases">
        <title>Friends and foes A comparative genomics study of 23 Aspergillus species from section Flavi.</title>
        <authorList>
            <consortium name="DOE Joint Genome Institute"/>
            <person name="Kjaerbolling I."/>
            <person name="Vesth T."/>
            <person name="Frisvad J.C."/>
            <person name="Nybo J.L."/>
            <person name="Theobald S."/>
            <person name="Kildgaard S."/>
            <person name="Isbrandt T."/>
            <person name="Kuo A."/>
            <person name="Sato A."/>
            <person name="Lyhne E.K."/>
            <person name="Kogle M.E."/>
            <person name="Wiebenga A."/>
            <person name="Kun R.S."/>
            <person name="Lubbers R.J."/>
            <person name="Makela M.R."/>
            <person name="Barry K."/>
            <person name="Chovatia M."/>
            <person name="Clum A."/>
            <person name="Daum C."/>
            <person name="Haridas S."/>
            <person name="He G."/>
            <person name="LaButti K."/>
            <person name="Lipzen A."/>
            <person name="Mondo S."/>
            <person name="Riley R."/>
            <person name="Salamov A."/>
            <person name="Simmons B.A."/>
            <person name="Magnuson J.K."/>
            <person name="Henrissat B."/>
            <person name="Mortensen U.H."/>
            <person name="Larsen T.O."/>
            <person name="Devries R.P."/>
            <person name="Grigoriev I.V."/>
            <person name="Machida M."/>
            <person name="Baker S.E."/>
            <person name="Andersen M.R."/>
        </authorList>
    </citation>
    <scope>NUCLEOTIDE SEQUENCE [LARGE SCALE GENOMIC DNA]</scope>
    <source>
        <strain evidence="3 4">CBS 117626</strain>
    </source>
</reference>
<gene>
    <name evidence="3" type="ORF">BDV40DRAFT_313324</name>
</gene>
<evidence type="ECO:0000313" key="4">
    <source>
        <dbReference type="Proteomes" id="UP000326950"/>
    </source>
</evidence>
<protein>
    <recommendedName>
        <fullName evidence="5">PLC-like phosphodiesterase</fullName>
    </recommendedName>
</protein>
<feature type="compositionally biased region" description="Polar residues" evidence="1">
    <location>
        <begin position="308"/>
        <end position="321"/>
    </location>
</feature>
<proteinExistence type="predicted"/>